<organism evidence="2 3">
    <name type="scientific">Vigna mungo</name>
    <name type="common">Black gram</name>
    <name type="synonym">Phaseolus mungo</name>
    <dbReference type="NCBI Taxonomy" id="3915"/>
    <lineage>
        <taxon>Eukaryota</taxon>
        <taxon>Viridiplantae</taxon>
        <taxon>Streptophyta</taxon>
        <taxon>Embryophyta</taxon>
        <taxon>Tracheophyta</taxon>
        <taxon>Spermatophyta</taxon>
        <taxon>Magnoliopsida</taxon>
        <taxon>eudicotyledons</taxon>
        <taxon>Gunneridae</taxon>
        <taxon>Pentapetalae</taxon>
        <taxon>rosids</taxon>
        <taxon>fabids</taxon>
        <taxon>Fabales</taxon>
        <taxon>Fabaceae</taxon>
        <taxon>Papilionoideae</taxon>
        <taxon>50 kb inversion clade</taxon>
        <taxon>NPAAA clade</taxon>
        <taxon>indigoferoid/millettioid clade</taxon>
        <taxon>Phaseoleae</taxon>
        <taxon>Vigna</taxon>
    </lineage>
</organism>
<reference evidence="2 3" key="1">
    <citation type="journal article" date="2023" name="Life. Sci Alliance">
        <title>Evolutionary insights into 3D genome organization and epigenetic landscape of Vigna mungo.</title>
        <authorList>
            <person name="Junaid A."/>
            <person name="Singh B."/>
            <person name="Bhatia S."/>
        </authorList>
    </citation>
    <scope>NUCLEOTIDE SEQUENCE [LARGE SCALE GENOMIC DNA]</scope>
    <source>
        <strain evidence="2">Urdbean</strain>
    </source>
</reference>
<sequence>MSFACFWVPTALLSSLHVEQLIVCVSSLFSSLPGCVSLVSEVKLFMCEPSLNPSGFSSSFKLLPVSVSCSTLTGCASGDDDLSSSMDPSLSMRLLPSLDKDLRESSGLASFSCVSVLSKPSLESLSSNSVVTIVMSIASDVWKCSAVSPCSSPTDSSILFDVISSPDPSSSLPLLLS</sequence>
<evidence type="ECO:0008006" key="4">
    <source>
        <dbReference type="Google" id="ProtNLM"/>
    </source>
</evidence>
<accession>A0AAQ3MXS5</accession>
<keyword evidence="3" id="KW-1185">Reference proteome</keyword>
<feature type="signal peptide" evidence="1">
    <location>
        <begin position="1"/>
        <end position="20"/>
    </location>
</feature>
<evidence type="ECO:0000313" key="3">
    <source>
        <dbReference type="Proteomes" id="UP001374535"/>
    </source>
</evidence>
<evidence type="ECO:0000313" key="2">
    <source>
        <dbReference type="EMBL" id="WVY98699.1"/>
    </source>
</evidence>
<gene>
    <name evidence="2" type="ORF">V8G54_030850</name>
</gene>
<feature type="chain" id="PRO_5042949148" description="Secreted protein" evidence="1">
    <location>
        <begin position="21"/>
        <end position="177"/>
    </location>
</feature>
<dbReference type="AlphaFoldDB" id="A0AAQ3MXS5"/>
<evidence type="ECO:0000256" key="1">
    <source>
        <dbReference type="SAM" id="SignalP"/>
    </source>
</evidence>
<name>A0AAQ3MXS5_VIGMU</name>
<dbReference type="Proteomes" id="UP001374535">
    <property type="component" value="Chromosome 9"/>
</dbReference>
<dbReference type="EMBL" id="CP144692">
    <property type="protein sequence ID" value="WVY98699.1"/>
    <property type="molecule type" value="Genomic_DNA"/>
</dbReference>
<protein>
    <recommendedName>
        <fullName evidence="4">Secreted protein</fullName>
    </recommendedName>
</protein>
<keyword evidence="1" id="KW-0732">Signal</keyword>
<proteinExistence type="predicted"/>